<gene>
    <name evidence="1" type="ORF">GOBAR_AA03007</name>
</gene>
<sequence>MVQEKDDTLKLTKTELDDAKVVLKKFGGQSEKLDEILASRRIEPSHRGLGASIKKHGSIRMLRLSTVFLEVIE</sequence>
<evidence type="ECO:0000313" key="2">
    <source>
        <dbReference type="Proteomes" id="UP000239757"/>
    </source>
</evidence>
<dbReference type="EMBL" id="KZ662916">
    <property type="protein sequence ID" value="PPS17547.1"/>
    <property type="molecule type" value="Genomic_DNA"/>
</dbReference>
<accession>A0A2P5YPL2</accession>
<evidence type="ECO:0000313" key="1">
    <source>
        <dbReference type="EMBL" id="PPS17547.1"/>
    </source>
</evidence>
<dbReference type="OrthoDB" id="10430028at2759"/>
<proteinExistence type="predicted"/>
<dbReference type="AlphaFoldDB" id="A0A2P5YPL2"/>
<dbReference type="Proteomes" id="UP000239757">
    <property type="component" value="Unassembled WGS sequence"/>
</dbReference>
<organism evidence="1 2">
    <name type="scientific">Gossypium barbadense</name>
    <name type="common">Sea Island cotton</name>
    <name type="synonym">Hibiscus barbadensis</name>
    <dbReference type="NCBI Taxonomy" id="3634"/>
    <lineage>
        <taxon>Eukaryota</taxon>
        <taxon>Viridiplantae</taxon>
        <taxon>Streptophyta</taxon>
        <taxon>Embryophyta</taxon>
        <taxon>Tracheophyta</taxon>
        <taxon>Spermatophyta</taxon>
        <taxon>Magnoliopsida</taxon>
        <taxon>eudicotyledons</taxon>
        <taxon>Gunneridae</taxon>
        <taxon>Pentapetalae</taxon>
        <taxon>rosids</taxon>
        <taxon>malvids</taxon>
        <taxon>Malvales</taxon>
        <taxon>Malvaceae</taxon>
        <taxon>Malvoideae</taxon>
        <taxon>Gossypium</taxon>
    </lineage>
</organism>
<protein>
    <submittedName>
        <fullName evidence="1">Uncharacterized protein</fullName>
    </submittedName>
</protein>
<name>A0A2P5YPL2_GOSBA</name>
<reference evidence="1 2" key="1">
    <citation type="submission" date="2015-01" db="EMBL/GenBank/DDBJ databases">
        <title>Genome of allotetraploid Gossypium barbadense reveals genomic plasticity and fiber elongation in cotton evolution.</title>
        <authorList>
            <person name="Chen X."/>
            <person name="Liu X."/>
            <person name="Zhao B."/>
            <person name="Zheng H."/>
            <person name="Hu Y."/>
            <person name="Lu G."/>
            <person name="Yang C."/>
            <person name="Chen J."/>
            <person name="Shan C."/>
            <person name="Zhang L."/>
            <person name="Zhou Y."/>
            <person name="Wang L."/>
            <person name="Guo W."/>
            <person name="Bai Y."/>
            <person name="Ruan J."/>
            <person name="Shangguan X."/>
            <person name="Mao Y."/>
            <person name="Jiang J."/>
            <person name="Zhu Y."/>
            <person name="Lei J."/>
            <person name="Kang H."/>
            <person name="Chen S."/>
            <person name="He X."/>
            <person name="Wang R."/>
            <person name="Wang Y."/>
            <person name="Chen J."/>
            <person name="Wang L."/>
            <person name="Yu S."/>
            <person name="Wang B."/>
            <person name="Wei J."/>
            <person name="Song S."/>
            <person name="Lu X."/>
            <person name="Gao Z."/>
            <person name="Gu W."/>
            <person name="Deng X."/>
            <person name="Ma D."/>
            <person name="Wang S."/>
            <person name="Liang W."/>
            <person name="Fang L."/>
            <person name="Cai C."/>
            <person name="Zhu X."/>
            <person name="Zhou B."/>
            <person name="Zhang Y."/>
            <person name="Chen Z."/>
            <person name="Xu S."/>
            <person name="Zhu R."/>
            <person name="Wang S."/>
            <person name="Zhang T."/>
            <person name="Zhao G."/>
        </authorList>
    </citation>
    <scope>NUCLEOTIDE SEQUENCE [LARGE SCALE GENOMIC DNA]</scope>
    <source>
        <strain evidence="2">cv. Xinhai21</strain>
        <tissue evidence="1">Leaf</tissue>
    </source>
</reference>